<dbReference type="GO" id="GO:0016020">
    <property type="term" value="C:membrane"/>
    <property type="evidence" value="ECO:0007669"/>
    <property type="project" value="TreeGrafter"/>
</dbReference>
<dbReference type="KEGG" id="ksd:KS2013_1189"/>
<accession>A0A1B3BAU0</accession>
<dbReference type="GO" id="GO:0004467">
    <property type="term" value="F:long-chain fatty acid-CoA ligase activity"/>
    <property type="evidence" value="ECO:0007669"/>
    <property type="project" value="TreeGrafter"/>
</dbReference>
<reference evidence="5" key="1">
    <citation type="submission" date="2015-08" db="EMBL/GenBank/DDBJ databases">
        <authorList>
            <person name="Kim K.M."/>
        </authorList>
    </citation>
    <scope>NUCLEOTIDE SEQUENCE [LARGE SCALE GENOMIC DNA]</scope>
    <source>
        <strain evidence="5">KCTC 23892</strain>
    </source>
</reference>
<dbReference type="Pfam" id="PF23562">
    <property type="entry name" value="AMP-binding_C_3"/>
    <property type="match status" value="1"/>
</dbReference>
<keyword evidence="1" id="KW-0547">Nucleotide-binding</keyword>
<dbReference type="PRINTS" id="PR00154">
    <property type="entry name" value="AMPBINDING"/>
</dbReference>
<dbReference type="RefSeq" id="WP_068991121.1">
    <property type="nucleotide sequence ID" value="NZ_CP012418.1"/>
</dbReference>
<dbReference type="OrthoDB" id="9803968at2"/>
<dbReference type="STRING" id="1144748.KS2013_1189"/>
<protein>
    <submittedName>
        <fullName evidence="4">AMP-dependent synthetase and ligase</fullName>
    </submittedName>
</protein>
<keyword evidence="5" id="KW-1185">Reference proteome</keyword>
<dbReference type="GO" id="GO:0005524">
    <property type="term" value="F:ATP binding"/>
    <property type="evidence" value="ECO:0007669"/>
    <property type="project" value="UniProtKB-KW"/>
</dbReference>
<organism evidence="4 5">
    <name type="scientific">Kangiella sediminilitoris</name>
    <dbReference type="NCBI Taxonomy" id="1144748"/>
    <lineage>
        <taxon>Bacteria</taxon>
        <taxon>Pseudomonadati</taxon>
        <taxon>Pseudomonadota</taxon>
        <taxon>Gammaproteobacteria</taxon>
        <taxon>Kangiellales</taxon>
        <taxon>Kangiellaceae</taxon>
        <taxon>Kangiella</taxon>
    </lineage>
</organism>
<evidence type="ECO:0000259" key="3">
    <source>
        <dbReference type="Pfam" id="PF00501"/>
    </source>
</evidence>
<evidence type="ECO:0000313" key="5">
    <source>
        <dbReference type="Proteomes" id="UP000094147"/>
    </source>
</evidence>
<dbReference type="SUPFAM" id="SSF56801">
    <property type="entry name" value="Acetyl-CoA synthetase-like"/>
    <property type="match status" value="1"/>
</dbReference>
<dbReference type="InterPro" id="IPR020845">
    <property type="entry name" value="AMP-binding_CS"/>
</dbReference>
<evidence type="ECO:0000256" key="1">
    <source>
        <dbReference type="ARBA" id="ARBA00022741"/>
    </source>
</evidence>
<dbReference type="Proteomes" id="UP000094147">
    <property type="component" value="Chromosome"/>
</dbReference>
<name>A0A1B3BAU0_9GAMM</name>
<dbReference type="AlphaFoldDB" id="A0A1B3BAU0"/>
<gene>
    <name evidence="4" type="ORF">KS2013_1189</name>
</gene>
<dbReference type="EMBL" id="CP012418">
    <property type="protein sequence ID" value="AOE49909.1"/>
    <property type="molecule type" value="Genomic_DNA"/>
</dbReference>
<keyword evidence="2" id="KW-0067">ATP-binding</keyword>
<feature type="domain" description="AMP-dependent synthetase/ligase" evidence="3">
    <location>
        <begin position="23"/>
        <end position="388"/>
    </location>
</feature>
<proteinExistence type="predicted"/>
<keyword evidence="4" id="KW-0436">Ligase</keyword>
<dbReference type="PATRIC" id="fig|1144748.3.peg.1202"/>
<dbReference type="InterPro" id="IPR042099">
    <property type="entry name" value="ANL_N_sf"/>
</dbReference>
<dbReference type="Pfam" id="PF00501">
    <property type="entry name" value="AMP-binding"/>
    <property type="match status" value="1"/>
</dbReference>
<dbReference type="Gene3D" id="3.40.50.12780">
    <property type="entry name" value="N-terminal domain of ligase-like"/>
    <property type="match status" value="1"/>
</dbReference>
<dbReference type="PANTHER" id="PTHR43272:SF33">
    <property type="entry name" value="AMP-BINDING DOMAIN-CONTAINING PROTEIN-RELATED"/>
    <property type="match status" value="1"/>
</dbReference>
<dbReference type="PROSITE" id="PS00455">
    <property type="entry name" value="AMP_BINDING"/>
    <property type="match status" value="1"/>
</dbReference>
<dbReference type="InterPro" id="IPR000873">
    <property type="entry name" value="AMP-dep_synth/lig_dom"/>
</dbReference>
<evidence type="ECO:0000256" key="2">
    <source>
        <dbReference type="ARBA" id="ARBA00022840"/>
    </source>
</evidence>
<evidence type="ECO:0000313" key="4">
    <source>
        <dbReference type="EMBL" id="AOE49909.1"/>
    </source>
</evidence>
<dbReference type="PANTHER" id="PTHR43272">
    <property type="entry name" value="LONG-CHAIN-FATTY-ACID--COA LIGASE"/>
    <property type="match status" value="1"/>
</dbReference>
<sequence>MTQSPVSQLELENTLSAFYRWEKEKAHQPFLRQPYGNDWKEYTWHNAGEQIRKMAAYLKRELPANSKVALLSYNCSHWVMADLAIMLAGHISVPIYPSAGSDTITTILEHSESKLAFIGKYPEWDKKSDTIPEDVQLIGCHQHHTEMKDWDEIIAGEEPYEDSPVPDMDELATIIYTSGTTGMPKGVMITHKILSNGAAAASAFIDLKDERCFSYLPLAHCAERELTEIISIHTGSTISFTESLEMFQENIRSVKPTIFFGVPRIWLKFQHGIEEQVGKAKLKILLKIPFLNSLIRKKILKGLGLEEAKICLSGAAGLPRGTSNFFRSIGIKICEAYGLTETMAFSHASIPDKWKAGSVGVTLPTAEAKIAESGEILLRSPCIMKGYYKEPLKTAEVLDDDGFFHTGDLGRIDDDGFLFITGRLKDIFKTSKGKYVTPAPIEATLEPELGVEHLCVIGDGLPSPVAVASIYNKQFSDKKGYHDEAVELLKMLNNKLESHEKLAKLILVDEEWNTENGLITPTLKIRRQQIEDRYKGRVEKHLKSDDLVIWD</sequence>
<dbReference type="InterPro" id="IPR020459">
    <property type="entry name" value="AMP-binding"/>
</dbReference>